<sequence>MSVIAPSRRSFFGLSAGAAGLMAAARATEKPIPEVRGADPVTLAQDENFWSTVRSQYYVTKAVTNLENGYWGIMAAPVMRAYQAHTERVNFDNTIYARSDLYGDLDAVNERLAGFLGVGQDEILLTRGASEALQILIGGYNKLKPGDAVLYADLDYSAMKSAMTWLESRRGAEVIKINLPEPATKASIIDAYRQAFERHPNLRLMLLTHVNNLTGLIHPVREITTLAKERGIDVILDSAHALGQVDFNLNNLGADFIGFNLHKWIGAPIGCGLIYIKKDRINDIDRFMNEPGAGDDIRTRAHTGTLNFAAHLAIPDALDFHEIVGGSTAKEARLRYLRNLWVQAARDIPGVDILTPDDPDMVAALTSFRIKGRKTTEENNTIVDELKEKHGIFTVRRTGPAAGDCVRVTPALYNTPEEMALLPKALTALS</sequence>
<keyword evidence="3" id="KW-0032">Aminotransferase</keyword>
<keyword evidence="4" id="KW-1185">Reference proteome</keyword>
<organism evidence="3 4">
    <name type="scientific">Hyphococcus flavus</name>
    <dbReference type="NCBI Taxonomy" id="1866326"/>
    <lineage>
        <taxon>Bacteria</taxon>
        <taxon>Pseudomonadati</taxon>
        <taxon>Pseudomonadota</taxon>
        <taxon>Alphaproteobacteria</taxon>
        <taxon>Parvularculales</taxon>
        <taxon>Parvularculaceae</taxon>
        <taxon>Hyphococcus</taxon>
    </lineage>
</organism>
<dbReference type="InterPro" id="IPR015424">
    <property type="entry name" value="PyrdxlP-dep_Trfase"/>
</dbReference>
<keyword evidence="3" id="KW-0808">Transferase</keyword>
<keyword evidence="1" id="KW-0663">Pyridoxal phosphate</keyword>
<dbReference type="InterPro" id="IPR015422">
    <property type="entry name" value="PyrdxlP-dep_Trfase_small"/>
</dbReference>
<dbReference type="SUPFAM" id="SSF53383">
    <property type="entry name" value="PLP-dependent transferases"/>
    <property type="match status" value="1"/>
</dbReference>
<gene>
    <name evidence="3" type="ORF">PUV54_14615</name>
</gene>
<dbReference type="InterPro" id="IPR000192">
    <property type="entry name" value="Aminotrans_V_dom"/>
</dbReference>
<dbReference type="PROSITE" id="PS51318">
    <property type="entry name" value="TAT"/>
    <property type="match status" value="1"/>
</dbReference>
<evidence type="ECO:0000313" key="4">
    <source>
        <dbReference type="Proteomes" id="UP001214043"/>
    </source>
</evidence>
<dbReference type="PANTHER" id="PTHR43092:SF6">
    <property type="entry name" value="BLR1280 PROTEIN"/>
    <property type="match status" value="1"/>
</dbReference>
<evidence type="ECO:0000259" key="2">
    <source>
        <dbReference type="Pfam" id="PF00266"/>
    </source>
</evidence>
<proteinExistence type="predicted"/>
<dbReference type="GO" id="GO:0008483">
    <property type="term" value="F:transaminase activity"/>
    <property type="evidence" value="ECO:0007669"/>
    <property type="project" value="UniProtKB-KW"/>
</dbReference>
<dbReference type="Gene3D" id="3.90.1150.10">
    <property type="entry name" value="Aspartate Aminotransferase, domain 1"/>
    <property type="match status" value="1"/>
</dbReference>
<evidence type="ECO:0000256" key="1">
    <source>
        <dbReference type="ARBA" id="ARBA00022898"/>
    </source>
</evidence>
<dbReference type="KEGG" id="hfl:PUV54_14615"/>
<dbReference type="EMBL" id="CP118166">
    <property type="protein sequence ID" value="WDI31181.1"/>
    <property type="molecule type" value="Genomic_DNA"/>
</dbReference>
<feature type="domain" description="Aminotransferase class V" evidence="2">
    <location>
        <begin position="101"/>
        <end position="419"/>
    </location>
</feature>
<dbReference type="RefSeq" id="WP_274493008.1">
    <property type="nucleotide sequence ID" value="NZ_CP118166.1"/>
</dbReference>
<dbReference type="InterPro" id="IPR015421">
    <property type="entry name" value="PyrdxlP-dep_Trfase_major"/>
</dbReference>
<evidence type="ECO:0000313" key="3">
    <source>
        <dbReference type="EMBL" id="WDI31181.1"/>
    </source>
</evidence>
<dbReference type="AlphaFoldDB" id="A0AAF0CEF5"/>
<dbReference type="Proteomes" id="UP001214043">
    <property type="component" value="Chromosome"/>
</dbReference>
<dbReference type="PANTHER" id="PTHR43092">
    <property type="entry name" value="L-CYSTEINE DESULFHYDRASE"/>
    <property type="match status" value="1"/>
</dbReference>
<name>A0AAF0CEF5_9PROT</name>
<reference evidence="3" key="1">
    <citation type="submission" date="2023-02" db="EMBL/GenBank/DDBJ databases">
        <title>Genome sequence of Hyphococcus flavus.</title>
        <authorList>
            <person name="Rong J.-C."/>
            <person name="Zhao Q."/>
            <person name="Yi M."/>
            <person name="Wu J.-Y."/>
        </authorList>
    </citation>
    <scope>NUCLEOTIDE SEQUENCE</scope>
    <source>
        <strain evidence="3">MCCC 1K03223</strain>
    </source>
</reference>
<dbReference type="Pfam" id="PF00266">
    <property type="entry name" value="Aminotran_5"/>
    <property type="match status" value="1"/>
</dbReference>
<dbReference type="InterPro" id="IPR006311">
    <property type="entry name" value="TAT_signal"/>
</dbReference>
<accession>A0AAF0CEF5</accession>
<protein>
    <submittedName>
        <fullName evidence="3">Aminotransferase class V-fold PLP-dependent enzyme</fullName>
    </submittedName>
</protein>
<dbReference type="Gene3D" id="3.40.640.10">
    <property type="entry name" value="Type I PLP-dependent aspartate aminotransferase-like (Major domain)"/>
    <property type="match status" value="1"/>
</dbReference>